<dbReference type="CDD" id="cd02809">
    <property type="entry name" value="alpha_hydroxyacid_oxid_FMN"/>
    <property type="match status" value="1"/>
</dbReference>
<feature type="binding site" evidence="7">
    <location>
        <position position="175"/>
    </location>
    <ligand>
        <name>glyoxylate</name>
        <dbReference type="ChEBI" id="CHEBI:36655"/>
    </ligand>
</feature>
<feature type="binding site" evidence="7">
    <location>
        <position position="266"/>
    </location>
    <ligand>
        <name>glyoxylate</name>
        <dbReference type="ChEBI" id="CHEBI:36655"/>
    </ligand>
</feature>
<dbReference type="PROSITE" id="PS51349">
    <property type="entry name" value="FMN_HYDROXY_ACID_DH_2"/>
    <property type="match status" value="1"/>
</dbReference>
<feature type="binding site" evidence="7">
    <location>
        <begin position="87"/>
        <end position="89"/>
    </location>
    <ligand>
        <name>FMN</name>
        <dbReference type="ChEBI" id="CHEBI:58210"/>
    </ligand>
</feature>
<dbReference type="PIRSF" id="PIRSF000138">
    <property type="entry name" value="Al-hdrx_acd_dh"/>
    <property type="match status" value="1"/>
</dbReference>
<keyword evidence="4" id="KW-0560">Oxidoreductase</keyword>
<name>A0A4R5BH23_9ACTN</name>
<evidence type="ECO:0000256" key="6">
    <source>
        <dbReference type="PIRSR" id="PIRSR000138-1"/>
    </source>
</evidence>
<evidence type="ECO:0000256" key="4">
    <source>
        <dbReference type="ARBA" id="ARBA00023002"/>
    </source>
</evidence>
<evidence type="ECO:0000256" key="3">
    <source>
        <dbReference type="ARBA" id="ARBA00022643"/>
    </source>
</evidence>
<protein>
    <submittedName>
        <fullName evidence="9">Alpha-hydroxy-acid oxidizing protein</fullName>
    </submittedName>
</protein>
<dbReference type="InterPro" id="IPR012133">
    <property type="entry name" value="Alpha-hydoxy_acid_DH_FMN"/>
</dbReference>
<feature type="binding site" evidence="7">
    <location>
        <position position="116"/>
    </location>
    <ligand>
        <name>FMN</name>
        <dbReference type="ChEBI" id="CHEBI:58210"/>
    </ligand>
</feature>
<feature type="active site" description="Proton acceptor" evidence="6">
    <location>
        <position position="266"/>
    </location>
</feature>
<feature type="binding site" evidence="7">
    <location>
        <position position="138"/>
    </location>
    <ligand>
        <name>FMN</name>
        <dbReference type="ChEBI" id="CHEBI:58210"/>
    </ligand>
</feature>
<feature type="binding site" evidence="7">
    <location>
        <position position="140"/>
    </location>
    <ligand>
        <name>glyoxylate</name>
        <dbReference type="ChEBI" id="CHEBI:36655"/>
    </ligand>
</feature>
<evidence type="ECO:0000313" key="10">
    <source>
        <dbReference type="Proteomes" id="UP000294513"/>
    </source>
</evidence>
<evidence type="ECO:0000313" key="9">
    <source>
        <dbReference type="EMBL" id="TDD85025.1"/>
    </source>
</evidence>
<keyword evidence="3 7" id="KW-0288">FMN</keyword>
<evidence type="ECO:0000256" key="5">
    <source>
        <dbReference type="ARBA" id="ARBA00024042"/>
    </source>
</evidence>
<dbReference type="EMBL" id="SMKU01000094">
    <property type="protein sequence ID" value="TDD85025.1"/>
    <property type="molecule type" value="Genomic_DNA"/>
</dbReference>
<dbReference type="PANTHER" id="PTHR10578">
    <property type="entry name" value="S -2-HYDROXY-ACID OXIDASE-RELATED"/>
    <property type="match status" value="1"/>
</dbReference>
<evidence type="ECO:0000259" key="8">
    <source>
        <dbReference type="PROSITE" id="PS51349"/>
    </source>
</evidence>
<keyword evidence="10" id="KW-1185">Reference proteome</keyword>
<feature type="domain" description="FMN hydroxy acid dehydrogenase" evidence="8">
    <location>
        <begin position="8"/>
        <end position="371"/>
    </location>
</feature>
<comment type="cofactor">
    <cofactor evidence="1">
        <name>FMN</name>
        <dbReference type="ChEBI" id="CHEBI:58210"/>
    </cofactor>
</comment>
<dbReference type="PANTHER" id="PTHR10578:SF107">
    <property type="entry name" value="2-HYDROXYACID OXIDASE 1"/>
    <property type="match status" value="1"/>
</dbReference>
<evidence type="ECO:0000256" key="1">
    <source>
        <dbReference type="ARBA" id="ARBA00001917"/>
    </source>
</evidence>
<feature type="binding site" evidence="7">
    <location>
        <position position="166"/>
    </location>
    <ligand>
        <name>FMN</name>
        <dbReference type="ChEBI" id="CHEBI:58210"/>
    </ligand>
</feature>
<feature type="binding site" evidence="7">
    <location>
        <position position="242"/>
    </location>
    <ligand>
        <name>FMN</name>
        <dbReference type="ChEBI" id="CHEBI:58210"/>
    </ligand>
</feature>
<dbReference type="PROSITE" id="PS00557">
    <property type="entry name" value="FMN_HYDROXY_ACID_DH_1"/>
    <property type="match status" value="1"/>
</dbReference>
<feature type="binding site" evidence="7">
    <location>
        <begin position="320"/>
        <end position="321"/>
    </location>
    <ligand>
        <name>FMN</name>
        <dbReference type="ChEBI" id="CHEBI:58210"/>
    </ligand>
</feature>
<keyword evidence="2 7" id="KW-0285">Flavoprotein</keyword>
<dbReference type="AlphaFoldDB" id="A0A4R5BH23"/>
<proteinExistence type="inferred from homology"/>
<reference evidence="9 10" key="1">
    <citation type="submission" date="2019-03" db="EMBL/GenBank/DDBJ databases">
        <title>Draft genome sequences of novel Actinobacteria.</title>
        <authorList>
            <person name="Sahin N."/>
            <person name="Ay H."/>
            <person name="Saygin H."/>
        </authorList>
    </citation>
    <scope>NUCLEOTIDE SEQUENCE [LARGE SCALE GENOMIC DNA]</scope>
    <source>
        <strain evidence="9 10">H3C3</strain>
    </source>
</reference>
<sequence>MVDAVGTVHIVKGAGLEDLIRAARETAGAAAVDYCLGGAGDESTVGRNTAAIDRLVFVPRVLRAPGEPDLSVRVTGGELAAPLLVSPMGLQGLYHRGAEVETARAAASLGLGHCLSAFSSAGPAEVAAGAGPGLRWRQVYVLRDWELTRHLVEQAEEGGFRAVVCTVDVPVVGRRDRDRANGFDRFSVEPPAIVHSAAFKRLHRERGGDPRDVLDSVFPYPESTWDDVGRVIASTGLPVLVKGILHPDDARRAHELGAAGVIVSNHGGRQLDRCVSSIEALPAVHRAVGDVIPVYFDSGVRTGTHVALALALGARAVLVGRPLLLALAAGGEEQVAARLEDMVSDLGHTMRLVGAASPAGLRRINVLGTGPGLGPEKGLCS</sequence>
<dbReference type="InterPro" id="IPR000262">
    <property type="entry name" value="FMN-dep_DH"/>
</dbReference>
<comment type="caution">
    <text evidence="9">The sequence shown here is derived from an EMBL/GenBank/DDBJ whole genome shotgun (WGS) entry which is preliminary data.</text>
</comment>
<feature type="binding site" evidence="7">
    <location>
        <position position="264"/>
    </location>
    <ligand>
        <name>FMN</name>
        <dbReference type="ChEBI" id="CHEBI:58210"/>
    </ligand>
</feature>
<dbReference type="GO" id="GO:0010181">
    <property type="term" value="F:FMN binding"/>
    <property type="evidence" value="ECO:0007669"/>
    <property type="project" value="InterPro"/>
</dbReference>
<dbReference type="GO" id="GO:0016491">
    <property type="term" value="F:oxidoreductase activity"/>
    <property type="evidence" value="ECO:0007669"/>
    <property type="project" value="UniProtKB-KW"/>
</dbReference>
<dbReference type="InterPro" id="IPR037396">
    <property type="entry name" value="FMN_HAD"/>
</dbReference>
<organism evidence="9 10">
    <name type="scientific">Actinomadura rubrisoli</name>
    <dbReference type="NCBI Taxonomy" id="2530368"/>
    <lineage>
        <taxon>Bacteria</taxon>
        <taxon>Bacillati</taxon>
        <taxon>Actinomycetota</taxon>
        <taxon>Actinomycetes</taxon>
        <taxon>Streptosporangiales</taxon>
        <taxon>Thermomonosporaceae</taxon>
        <taxon>Actinomadura</taxon>
    </lineage>
</organism>
<dbReference type="InterPro" id="IPR013785">
    <property type="entry name" value="Aldolase_TIM"/>
</dbReference>
<feature type="binding site" evidence="7">
    <location>
        <position position="269"/>
    </location>
    <ligand>
        <name>glyoxylate</name>
        <dbReference type="ChEBI" id="CHEBI:36655"/>
    </ligand>
</feature>
<dbReference type="Gene3D" id="3.20.20.70">
    <property type="entry name" value="Aldolase class I"/>
    <property type="match status" value="1"/>
</dbReference>
<dbReference type="InterPro" id="IPR008259">
    <property type="entry name" value="FMN_hydac_DH_AS"/>
</dbReference>
<dbReference type="Proteomes" id="UP000294513">
    <property type="component" value="Unassembled WGS sequence"/>
</dbReference>
<comment type="similarity">
    <text evidence="5">Belongs to the FMN-dependent alpha-hydroxy acid dehydrogenase family.</text>
</comment>
<evidence type="ECO:0000256" key="2">
    <source>
        <dbReference type="ARBA" id="ARBA00022630"/>
    </source>
</evidence>
<dbReference type="OrthoDB" id="9770452at2"/>
<accession>A0A4R5BH23</accession>
<evidence type="ECO:0000256" key="7">
    <source>
        <dbReference type="PIRSR" id="PIRSR000138-2"/>
    </source>
</evidence>
<dbReference type="Pfam" id="PF01070">
    <property type="entry name" value="FMN_dh"/>
    <property type="match status" value="1"/>
</dbReference>
<feature type="binding site" evidence="7">
    <location>
        <position position="34"/>
    </location>
    <ligand>
        <name>glyoxylate</name>
        <dbReference type="ChEBI" id="CHEBI:36655"/>
    </ligand>
</feature>
<feature type="binding site" evidence="7">
    <location>
        <begin position="297"/>
        <end position="301"/>
    </location>
    <ligand>
        <name>FMN</name>
        <dbReference type="ChEBI" id="CHEBI:58210"/>
    </ligand>
</feature>
<dbReference type="SUPFAM" id="SSF51395">
    <property type="entry name" value="FMN-linked oxidoreductases"/>
    <property type="match status" value="1"/>
</dbReference>
<gene>
    <name evidence="9" type="ORF">E1298_19130</name>
</gene>